<dbReference type="NCBIfam" id="TIGR04320">
    <property type="entry name" value="Surf_Exclu_PgrA"/>
    <property type="match status" value="1"/>
</dbReference>
<evidence type="ECO:0000313" key="3">
    <source>
        <dbReference type="Proteomes" id="UP000309117"/>
    </source>
</evidence>
<comment type="caution">
    <text evidence="2">The sequence shown here is derived from an EMBL/GenBank/DDBJ whole genome shotgun (WGS) entry which is preliminary data.</text>
</comment>
<evidence type="ECO:0000313" key="2">
    <source>
        <dbReference type="EMBL" id="TGY12316.1"/>
    </source>
</evidence>
<feature type="chain" id="PRO_5039663268" evidence="1">
    <location>
        <begin position="24"/>
        <end position="357"/>
    </location>
</feature>
<evidence type="ECO:0000256" key="1">
    <source>
        <dbReference type="SAM" id="SignalP"/>
    </source>
</evidence>
<gene>
    <name evidence="2" type="ORF">E5351_08185</name>
</gene>
<name>A0A4S2BCU7_9LACO</name>
<dbReference type="AlphaFoldDB" id="A0A4S2BCU7"/>
<proteinExistence type="predicted"/>
<dbReference type="InterPro" id="IPR027607">
    <property type="entry name" value="Surf_Exclu_SEC10/PgrA"/>
</dbReference>
<reference evidence="2 3" key="1">
    <citation type="submission" date="2019-04" db="EMBL/GenBank/DDBJ databases">
        <title>Microbes associate with the intestines of laboratory mice.</title>
        <authorList>
            <person name="Navarre W."/>
            <person name="Wong E."/>
            <person name="Huang K."/>
            <person name="Tropini C."/>
            <person name="Ng K."/>
            <person name="Yu B."/>
        </authorList>
    </citation>
    <scope>NUCLEOTIDE SEQUENCE [LARGE SCALE GENOMIC DNA]</scope>
    <source>
        <strain evidence="2 3">NM61_E11</strain>
    </source>
</reference>
<protein>
    <submittedName>
        <fullName evidence="2">SEC10/PgrA surface exclusion domain-containing protein</fullName>
    </submittedName>
</protein>
<dbReference type="Proteomes" id="UP000309117">
    <property type="component" value="Unassembled WGS sequence"/>
</dbReference>
<keyword evidence="1" id="KW-0732">Signal</keyword>
<organism evidence="2 3">
    <name type="scientific">Lactobacillus intestinalis</name>
    <dbReference type="NCBI Taxonomy" id="151781"/>
    <lineage>
        <taxon>Bacteria</taxon>
        <taxon>Bacillati</taxon>
        <taxon>Bacillota</taxon>
        <taxon>Bacilli</taxon>
        <taxon>Lactobacillales</taxon>
        <taxon>Lactobacillaceae</taxon>
        <taxon>Lactobacillus</taxon>
    </lineage>
</organism>
<sequence>MYKQKTIFTVIATVLFVTNLANINNVNFNHSQTVQAATKKLGTLKVKGTKKVRLYNFSGKATKYYAAPNKEYSYTAKKYLKIGKTKHLAYKIGDNSHWILAKNASLVKKTTYKKAKIVMPKGYTRASLLKAYQGKPSKAFINACIKGMNSNNFSRTSQSESKKDNLTKINPAKLTKAQTKELGEYSVRLINDARKALGLKPWIYNANVEKLAQDIATEYTTNKRGINNGDHYVAGIVRACKKNGFNLNDNYVEDMAGFATDNKTMTMTEMKKNIYFGLKQMIFGYTGPTELQRNDRQFYREWEHAGDLFNTQGSKHDGDYNYYGFSISKNGNVYSMHYISVPTFIINSSEYNQSFEL</sequence>
<dbReference type="RefSeq" id="WP_004040086.1">
    <property type="nucleotide sequence ID" value="NZ_AQFR02000003.1"/>
</dbReference>
<dbReference type="EMBL" id="SRYV01000015">
    <property type="protein sequence ID" value="TGY12316.1"/>
    <property type="molecule type" value="Genomic_DNA"/>
</dbReference>
<feature type="signal peptide" evidence="1">
    <location>
        <begin position="1"/>
        <end position="23"/>
    </location>
</feature>
<accession>A0A4S2BCU7</accession>